<dbReference type="SUPFAM" id="SSF158622">
    <property type="entry name" value="YheA/YmcA-like"/>
    <property type="match status" value="1"/>
</dbReference>
<dbReference type="Gene3D" id="1.20.1500.10">
    <property type="entry name" value="YheA/YmcA-like"/>
    <property type="match status" value="1"/>
</dbReference>
<dbReference type="InterPro" id="IPR010368">
    <property type="entry name" value="Com_YlbF"/>
</dbReference>
<dbReference type="EMBL" id="PUFO01000063">
    <property type="protein sequence ID" value="TDG75883.1"/>
    <property type="molecule type" value="Genomic_DNA"/>
</dbReference>
<evidence type="ECO:0000256" key="1">
    <source>
        <dbReference type="HAMAP-Rule" id="MF_01526"/>
    </source>
</evidence>
<evidence type="ECO:0000313" key="3">
    <source>
        <dbReference type="Proteomes" id="UP000294854"/>
    </source>
</evidence>
<dbReference type="OrthoDB" id="9811402at2"/>
<dbReference type="RefSeq" id="WP_010619987.1">
    <property type="nucleotide sequence ID" value="NZ_CP042371.1"/>
</dbReference>
<reference evidence="2 3" key="1">
    <citation type="journal article" date="2019" name="Appl. Microbiol. Biotechnol.">
        <title>Uncovering carbohydrate metabolism through a genotype-phenotype association study of 56 lactic acid bacteria genomes.</title>
        <authorList>
            <person name="Buron-Moles G."/>
            <person name="Chailyan A."/>
            <person name="Dolejs I."/>
            <person name="Forster J."/>
            <person name="Miks M.H."/>
        </authorList>
    </citation>
    <scope>NUCLEOTIDE SEQUENCE [LARGE SCALE GENOMIC DNA]</scope>
    <source>
        <strain evidence="2 3">ATCC 49373</strain>
    </source>
</reference>
<organism evidence="2 3">
    <name type="scientific">Secundilactobacillus malefermentans</name>
    <dbReference type="NCBI Taxonomy" id="176292"/>
    <lineage>
        <taxon>Bacteria</taxon>
        <taxon>Bacillati</taxon>
        <taxon>Bacillota</taxon>
        <taxon>Bacilli</taxon>
        <taxon>Lactobacillales</taxon>
        <taxon>Lactobacillaceae</taxon>
        <taxon>Secundilactobacillus</taxon>
    </lineage>
</organism>
<name>A0A4R5NLN4_9LACO</name>
<dbReference type="Proteomes" id="UP000294854">
    <property type="component" value="Unassembled WGS sequence"/>
</dbReference>
<keyword evidence="3" id="KW-1185">Reference proteome</keyword>
<dbReference type="Pfam" id="PF06133">
    <property type="entry name" value="Com_YlbF"/>
    <property type="match status" value="1"/>
</dbReference>
<gene>
    <name evidence="2" type="ORF">C5L31_000659</name>
</gene>
<dbReference type="InterPro" id="IPR023378">
    <property type="entry name" value="YheA/YmcA-like_dom_sf"/>
</dbReference>
<dbReference type="STRING" id="1122149.FD44_GL000704"/>
<accession>A0A4R5NLN4</accession>
<proteinExistence type="inferred from homology"/>
<dbReference type="AlphaFoldDB" id="A0A4R5NLN4"/>
<sequence>MADIEKTATQMAKELQQSDEFKGLKEAYDSIKANQEAYDSFKDFQEIQLTIQQKQMQGEKLSDEEMKHAQEIAEKVGKIDEIKALMDHEKEVNDLLTKLNQAITKPIQELYRN</sequence>
<protein>
    <recommendedName>
        <fullName evidence="1">UPF0342 protein C5L31_000659</fullName>
    </recommendedName>
</protein>
<evidence type="ECO:0000313" key="2">
    <source>
        <dbReference type="EMBL" id="TDG75883.1"/>
    </source>
</evidence>
<comment type="similarity">
    <text evidence="1">Belongs to the UPF0342 family.</text>
</comment>
<comment type="caution">
    <text evidence="2">The sequence shown here is derived from an EMBL/GenBank/DDBJ whole genome shotgun (WGS) entry which is preliminary data.</text>
</comment>
<dbReference type="HAMAP" id="MF_01526">
    <property type="entry name" value="UPF0342"/>
    <property type="match status" value="1"/>
</dbReference>